<evidence type="ECO:0000256" key="1">
    <source>
        <dbReference type="ARBA" id="ARBA00004651"/>
    </source>
</evidence>
<evidence type="ECO:0000256" key="4">
    <source>
        <dbReference type="ARBA" id="ARBA00022692"/>
    </source>
</evidence>
<dbReference type="Pfam" id="PF04239">
    <property type="entry name" value="DUF421"/>
    <property type="match status" value="1"/>
</dbReference>
<dbReference type="EMBL" id="PYFT01000001">
    <property type="protein sequence ID" value="PSR57053.1"/>
    <property type="molecule type" value="Genomic_DNA"/>
</dbReference>
<feature type="transmembrane region" description="Helical" evidence="7">
    <location>
        <begin position="53"/>
        <end position="72"/>
    </location>
</feature>
<feature type="transmembrane region" description="Helical" evidence="7">
    <location>
        <begin position="27"/>
        <end position="46"/>
    </location>
</feature>
<evidence type="ECO:0000313" key="10">
    <source>
        <dbReference type="Proteomes" id="UP000240357"/>
    </source>
</evidence>
<evidence type="ECO:0000256" key="2">
    <source>
        <dbReference type="ARBA" id="ARBA00006448"/>
    </source>
</evidence>
<organism evidence="9 10">
    <name type="scientific">Adhaeribacter arboris</name>
    <dbReference type="NCBI Taxonomy" id="2072846"/>
    <lineage>
        <taxon>Bacteria</taxon>
        <taxon>Pseudomonadati</taxon>
        <taxon>Bacteroidota</taxon>
        <taxon>Cytophagia</taxon>
        <taxon>Cytophagales</taxon>
        <taxon>Hymenobacteraceae</taxon>
        <taxon>Adhaeribacter</taxon>
    </lineage>
</organism>
<feature type="domain" description="YetF C-terminal" evidence="8">
    <location>
        <begin position="103"/>
        <end position="178"/>
    </location>
</feature>
<evidence type="ECO:0000256" key="5">
    <source>
        <dbReference type="ARBA" id="ARBA00022989"/>
    </source>
</evidence>
<sequence length="230" mass="25948">MKKEEIFLGDWRRILLGNAPWEFMLEVFIRTIIIYIALLITWRLLGKRMSAQLTITELAVMITLGGLASVPMQMPDRGIILGVLGLAIAILFQRGLNLITFRSRKAEVITYGDVAMMVKDGVLQLEQMKKNEITKDQIFAGLRTHKIQHLGEVKRAYLETAGRFSVFTAENPHPGLSILPEKDEQLHQAEPQDHTHAACEQCGKIVKRAELKNKACPNCNNTHWTYAVAA</sequence>
<name>A0A2T2YNG7_9BACT</name>
<keyword evidence="4 7" id="KW-0812">Transmembrane</keyword>
<dbReference type="PANTHER" id="PTHR34582:SF6">
    <property type="entry name" value="UPF0702 TRANSMEMBRANE PROTEIN YCAP"/>
    <property type="match status" value="1"/>
</dbReference>
<proteinExistence type="inferred from homology"/>
<gene>
    <name evidence="9" type="ORF">AHMF7605_28000</name>
</gene>
<protein>
    <recommendedName>
        <fullName evidence="8">YetF C-terminal domain-containing protein</fullName>
    </recommendedName>
</protein>
<dbReference type="InterPro" id="IPR023090">
    <property type="entry name" value="UPF0702_alpha/beta_dom_sf"/>
</dbReference>
<keyword evidence="6 7" id="KW-0472">Membrane</keyword>
<evidence type="ECO:0000259" key="8">
    <source>
        <dbReference type="Pfam" id="PF04239"/>
    </source>
</evidence>
<evidence type="ECO:0000313" key="9">
    <source>
        <dbReference type="EMBL" id="PSR57053.1"/>
    </source>
</evidence>
<reference evidence="9 10" key="1">
    <citation type="submission" date="2018-03" db="EMBL/GenBank/DDBJ databases">
        <title>Adhaeribacter sp. HMF7605 Genome sequencing and assembly.</title>
        <authorList>
            <person name="Kang H."/>
            <person name="Kang J."/>
            <person name="Cha I."/>
            <person name="Kim H."/>
            <person name="Joh K."/>
        </authorList>
    </citation>
    <scope>NUCLEOTIDE SEQUENCE [LARGE SCALE GENOMIC DNA]</scope>
    <source>
        <strain evidence="9 10">HMF7605</strain>
    </source>
</reference>
<evidence type="ECO:0000256" key="7">
    <source>
        <dbReference type="SAM" id="Phobius"/>
    </source>
</evidence>
<dbReference type="InterPro" id="IPR007353">
    <property type="entry name" value="DUF421"/>
</dbReference>
<feature type="transmembrane region" description="Helical" evidence="7">
    <location>
        <begin position="78"/>
        <end position="96"/>
    </location>
</feature>
<comment type="caution">
    <text evidence="9">The sequence shown here is derived from an EMBL/GenBank/DDBJ whole genome shotgun (WGS) entry which is preliminary data.</text>
</comment>
<comment type="similarity">
    <text evidence="2">Belongs to the UPF0702 family.</text>
</comment>
<dbReference type="PANTHER" id="PTHR34582">
    <property type="entry name" value="UPF0702 TRANSMEMBRANE PROTEIN YCAP"/>
    <property type="match status" value="1"/>
</dbReference>
<keyword evidence="10" id="KW-1185">Reference proteome</keyword>
<dbReference type="Gene3D" id="3.30.240.20">
    <property type="entry name" value="bsu07140 like domains"/>
    <property type="match status" value="1"/>
</dbReference>
<dbReference type="Proteomes" id="UP000240357">
    <property type="component" value="Unassembled WGS sequence"/>
</dbReference>
<accession>A0A2T2YNG7</accession>
<keyword evidence="3" id="KW-1003">Cell membrane</keyword>
<dbReference type="GO" id="GO:0005886">
    <property type="term" value="C:plasma membrane"/>
    <property type="evidence" value="ECO:0007669"/>
    <property type="project" value="UniProtKB-SubCell"/>
</dbReference>
<keyword evidence="5 7" id="KW-1133">Transmembrane helix</keyword>
<evidence type="ECO:0000256" key="6">
    <source>
        <dbReference type="ARBA" id="ARBA00023136"/>
    </source>
</evidence>
<evidence type="ECO:0000256" key="3">
    <source>
        <dbReference type="ARBA" id="ARBA00022475"/>
    </source>
</evidence>
<comment type="subcellular location">
    <subcellularLocation>
        <location evidence="1">Cell membrane</location>
        <topology evidence="1">Multi-pass membrane protein</topology>
    </subcellularLocation>
</comment>
<dbReference type="OrthoDB" id="6538282at2"/>
<dbReference type="AlphaFoldDB" id="A0A2T2YNG7"/>
<dbReference type="RefSeq" id="WP_106933226.1">
    <property type="nucleotide sequence ID" value="NZ_PYFT01000001.1"/>
</dbReference>